<dbReference type="InterPro" id="IPR050079">
    <property type="entry name" value="DEAD_box_RNA_helicase"/>
</dbReference>
<feature type="short sequence motif" description="Q motif" evidence="5">
    <location>
        <begin position="199"/>
        <end position="227"/>
    </location>
</feature>
<dbReference type="SMART" id="SM00487">
    <property type="entry name" value="DEXDc"/>
    <property type="match status" value="1"/>
</dbReference>
<evidence type="ECO:0000256" key="3">
    <source>
        <dbReference type="ARBA" id="ARBA00022806"/>
    </source>
</evidence>
<reference evidence="10 11" key="1">
    <citation type="submission" date="2011-02" db="EMBL/GenBank/DDBJ databases">
        <title>The Genome Sequence of Sphaeroforma arctica JP610.</title>
        <authorList>
            <consortium name="The Broad Institute Genome Sequencing Platform"/>
            <person name="Russ C."/>
            <person name="Cuomo C."/>
            <person name="Young S.K."/>
            <person name="Zeng Q."/>
            <person name="Gargeya S."/>
            <person name="Alvarado L."/>
            <person name="Berlin A."/>
            <person name="Chapman S.B."/>
            <person name="Chen Z."/>
            <person name="Freedman E."/>
            <person name="Gellesch M."/>
            <person name="Goldberg J."/>
            <person name="Griggs A."/>
            <person name="Gujja S."/>
            <person name="Heilman E."/>
            <person name="Heiman D."/>
            <person name="Howarth C."/>
            <person name="Mehta T."/>
            <person name="Neiman D."/>
            <person name="Pearson M."/>
            <person name="Roberts A."/>
            <person name="Saif S."/>
            <person name="Shea T."/>
            <person name="Shenoy N."/>
            <person name="Sisk P."/>
            <person name="Stolte C."/>
            <person name="Sykes S."/>
            <person name="White J."/>
            <person name="Yandava C."/>
            <person name="Burger G."/>
            <person name="Gray M.W."/>
            <person name="Holland P.W.H."/>
            <person name="King N."/>
            <person name="Lang F.B.F."/>
            <person name="Roger A.J."/>
            <person name="Ruiz-Trillo I."/>
            <person name="Haas B."/>
            <person name="Nusbaum C."/>
            <person name="Birren B."/>
        </authorList>
    </citation>
    <scope>NUCLEOTIDE SEQUENCE [LARGE SCALE GENOMIC DNA]</scope>
    <source>
        <strain evidence="10 11">JP610</strain>
    </source>
</reference>
<feature type="compositionally biased region" description="Acidic residues" evidence="6">
    <location>
        <begin position="151"/>
        <end position="164"/>
    </location>
</feature>
<feature type="region of interest" description="Disordered" evidence="6">
    <location>
        <begin position="79"/>
        <end position="186"/>
    </location>
</feature>
<feature type="region of interest" description="Disordered" evidence="6">
    <location>
        <begin position="10"/>
        <end position="51"/>
    </location>
</feature>
<dbReference type="RefSeq" id="XP_014160978.1">
    <property type="nucleotide sequence ID" value="XM_014305503.1"/>
</dbReference>
<feature type="region of interest" description="Disordered" evidence="6">
    <location>
        <begin position="740"/>
        <end position="830"/>
    </location>
</feature>
<accession>A0A0L0GDY1</accession>
<dbReference type="GeneID" id="25901324"/>
<dbReference type="CDD" id="cd17947">
    <property type="entry name" value="DEADc_DDX27"/>
    <property type="match status" value="1"/>
</dbReference>
<dbReference type="eggNOG" id="KOG0338">
    <property type="taxonomic scope" value="Eukaryota"/>
</dbReference>
<evidence type="ECO:0000256" key="1">
    <source>
        <dbReference type="ARBA" id="ARBA00022741"/>
    </source>
</evidence>
<keyword evidence="3" id="KW-0347">Helicase</keyword>
<dbReference type="GO" id="GO:0005829">
    <property type="term" value="C:cytosol"/>
    <property type="evidence" value="ECO:0007669"/>
    <property type="project" value="TreeGrafter"/>
</dbReference>
<dbReference type="PROSITE" id="PS51195">
    <property type="entry name" value="Q_MOTIF"/>
    <property type="match status" value="1"/>
</dbReference>
<dbReference type="PROSITE" id="PS51194">
    <property type="entry name" value="HELICASE_CTER"/>
    <property type="match status" value="1"/>
</dbReference>
<organism evidence="10 11">
    <name type="scientific">Sphaeroforma arctica JP610</name>
    <dbReference type="NCBI Taxonomy" id="667725"/>
    <lineage>
        <taxon>Eukaryota</taxon>
        <taxon>Ichthyosporea</taxon>
        <taxon>Ichthyophonida</taxon>
        <taxon>Sphaeroforma</taxon>
    </lineage>
</organism>
<dbReference type="STRING" id="667725.A0A0L0GDY1"/>
<dbReference type="InterPro" id="IPR001650">
    <property type="entry name" value="Helicase_C-like"/>
</dbReference>
<evidence type="ECO:0000259" key="9">
    <source>
        <dbReference type="PROSITE" id="PS51195"/>
    </source>
</evidence>
<protein>
    <recommendedName>
        <fullName evidence="12">RNA helicase</fullName>
    </recommendedName>
</protein>
<dbReference type="Pfam" id="PF00270">
    <property type="entry name" value="DEAD"/>
    <property type="match status" value="1"/>
</dbReference>
<keyword evidence="4" id="KW-0067">ATP-binding</keyword>
<gene>
    <name evidence="10" type="ORF">SARC_00820</name>
</gene>
<dbReference type="SMART" id="SM00490">
    <property type="entry name" value="HELICc"/>
    <property type="match status" value="1"/>
</dbReference>
<dbReference type="Proteomes" id="UP000054560">
    <property type="component" value="Unassembled WGS sequence"/>
</dbReference>
<evidence type="ECO:0000313" key="10">
    <source>
        <dbReference type="EMBL" id="KNC87076.1"/>
    </source>
</evidence>
<dbReference type="AlphaFoldDB" id="A0A0L0GDY1"/>
<evidence type="ECO:0000259" key="8">
    <source>
        <dbReference type="PROSITE" id="PS51194"/>
    </source>
</evidence>
<dbReference type="SUPFAM" id="SSF52540">
    <property type="entry name" value="P-loop containing nucleoside triphosphate hydrolases"/>
    <property type="match status" value="2"/>
</dbReference>
<evidence type="ECO:0000256" key="5">
    <source>
        <dbReference type="PROSITE-ProRule" id="PRU00552"/>
    </source>
</evidence>
<feature type="compositionally biased region" description="Basic and acidic residues" evidence="6">
    <location>
        <begin position="42"/>
        <end position="51"/>
    </location>
</feature>
<evidence type="ECO:0000313" key="11">
    <source>
        <dbReference type="Proteomes" id="UP000054560"/>
    </source>
</evidence>
<evidence type="ECO:0000256" key="2">
    <source>
        <dbReference type="ARBA" id="ARBA00022801"/>
    </source>
</evidence>
<feature type="compositionally biased region" description="Basic and acidic residues" evidence="6">
    <location>
        <begin position="665"/>
        <end position="674"/>
    </location>
</feature>
<feature type="compositionally biased region" description="Basic residues" evidence="6">
    <location>
        <begin position="31"/>
        <end position="41"/>
    </location>
</feature>
<evidence type="ECO:0000259" key="7">
    <source>
        <dbReference type="PROSITE" id="PS51192"/>
    </source>
</evidence>
<evidence type="ECO:0000256" key="6">
    <source>
        <dbReference type="SAM" id="MobiDB-lite"/>
    </source>
</evidence>
<keyword evidence="1" id="KW-0547">Nucleotide-binding</keyword>
<evidence type="ECO:0008006" key="12">
    <source>
        <dbReference type="Google" id="ProtNLM"/>
    </source>
</evidence>
<feature type="region of interest" description="Disordered" evidence="6">
    <location>
        <begin position="635"/>
        <end position="679"/>
    </location>
</feature>
<dbReference type="Pfam" id="PF00271">
    <property type="entry name" value="Helicase_C"/>
    <property type="match status" value="1"/>
</dbReference>
<name>A0A0L0GDY1_9EUKA</name>
<feature type="domain" description="Helicase ATP-binding" evidence="7">
    <location>
        <begin position="230"/>
        <end position="404"/>
    </location>
</feature>
<dbReference type="InterPro" id="IPR014001">
    <property type="entry name" value="Helicase_ATP-bd"/>
</dbReference>
<evidence type="ECO:0000256" key="4">
    <source>
        <dbReference type="ARBA" id="ARBA00022840"/>
    </source>
</evidence>
<keyword evidence="11" id="KW-1185">Reference proteome</keyword>
<feature type="compositionally biased region" description="Basic and acidic residues" evidence="6">
    <location>
        <begin position="140"/>
        <end position="150"/>
    </location>
</feature>
<dbReference type="PANTHER" id="PTHR47959:SF1">
    <property type="entry name" value="ATP-DEPENDENT RNA HELICASE DBPA"/>
    <property type="match status" value="1"/>
</dbReference>
<dbReference type="Gene3D" id="3.40.50.300">
    <property type="entry name" value="P-loop containing nucleotide triphosphate hydrolases"/>
    <property type="match status" value="2"/>
</dbReference>
<dbReference type="PANTHER" id="PTHR47959">
    <property type="entry name" value="ATP-DEPENDENT RNA HELICASE RHLE-RELATED"/>
    <property type="match status" value="1"/>
</dbReference>
<dbReference type="GO" id="GO:0003724">
    <property type="term" value="F:RNA helicase activity"/>
    <property type="evidence" value="ECO:0007669"/>
    <property type="project" value="InterPro"/>
</dbReference>
<feature type="compositionally biased region" description="Basic and acidic residues" evidence="6">
    <location>
        <begin position="641"/>
        <end position="653"/>
    </location>
</feature>
<dbReference type="InterPro" id="IPR011545">
    <property type="entry name" value="DEAD/DEAH_box_helicase_dom"/>
</dbReference>
<keyword evidence="2" id="KW-0378">Hydrolase</keyword>
<feature type="compositionally biased region" description="Basic residues" evidence="6">
    <location>
        <begin position="819"/>
        <end position="830"/>
    </location>
</feature>
<feature type="compositionally biased region" description="Acidic residues" evidence="6">
    <location>
        <begin position="654"/>
        <end position="663"/>
    </location>
</feature>
<dbReference type="InterPro" id="IPR027417">
    <property type="entry name" value="P-loop_NTPase"/>
</dbReference>
<feature type="compositionally biased region" description="Basic and acidic residues" evidence="6">
    <location>
        <begin position="791"/>
        <end position="814"/>
    </location>
</feature>
<dbReference type="InterPro" id="IPR000629">
    <property type="entry name" value="RNA-helicase_DEAD-box_CS"/>
</dbReference>
<feature type="compositionally biased region" description="Polar residues" evidence="6">
    <location>
        <begin position="769"/>
        <end position="780"/>
    </location>
</feature>
<feature type="domain" description="Helicase C-terminal" evidence="8">
    <location>
        <begin position="415"/>
        <end position="595"/>
    </location>
</feature>
<dbReference type="CDD" id="cd18787">
    <property type="entry name" value="SF2_C_DEAD"/>
    <property type="match status" value="1"/>
</dbReference>
<dbReference type="PROSITE" id="PS51192">
    <property type="entry name" value="HELICASE_ATP_BIND_1"/>
    <property type="match status" value="1"/>
</dbReference>
<dbReference type="InterPro" id="IPR014014">
    <property type="entry name" value="RNA_helicase_DEAD_Q_motif"/>
</dbReference>
<feature type="compositionally biased region" description="Acidic residues" evidence="6">
    <location>
        <begin position="94"/>
        <end position="113"/>
    </location>
</feature>
<dbReference type="PROSITE" id="PS00039">
    <property type="entry name" value="DEAD_ATP_HELICASE"/>
    <property type="match status" value="1"/>
</dbReference>
<dbReference type="OrthoDB" id="10259843at2759"/>
<dbReference type="GO" id="GO:0005524">
    <property type="term" value="F:ATP binding"/>
    <property type="evidence" value="ECO:0007669"/>
    <property type="project" value="UniProtKB-KW"/>
</dbReference>
<feature type="domain" description="DEAD-box RNA helicase Q" evidence="9">
    <location>
        <begin position="199"/>
        <end position="227"/>
    </location>
</feature>
<dbReference type="GO" id="GO:0003676">
    <property type="term" value="F:nucleic acid binding"/>
    <property type="evidence" value="ECO:0007669"/>
    <property type="project" value="InterPro"/>
</dbReference>
<proteinExistence type="predicted"/>
<sequence>MVALIHTLEDDDEFLALHGEESSDSESETKSKKKQAKNKKVAKGEEAWNDDFAFRPEDNAFAVTSQSLGEKRMMNYMQTKRSTIAAEGGSDYDNPSDADSDSDEISDEEEDVVEGQGTTKEVKSTKKVQSKKPAVTQEVSEAKPEHHFSDSEEEESESDSDDDTNGTKDHESVQSGSSQQKKSKKDSFFSKAPELASVIDFQDMNLSRHLLRAVTSIGYVTPTPIQSKVIPLALMAKDICACASTGSGKTAAFMLPVLERLMYRPRNNPATRVLVLEPTRELAAQCRDVAVKLAQFTDVTFSLIVGGVADKSQKVELRNRPDVIIATPGRLIDHVHNTQSFDLQSIEVLIMDEADRLLELGFRDEVDEIVRKCPKGRQTMLISATMTDEVDQLANLSLHQPIRLFIDKNTDTADNLIQEFIRVRKAKEGDRDAILLALCKRSFKTKTIIFFRSKAAAHRMKVIFDLVGISGAELHGNLTQLQRLESLDKFKHGEVDFLLATDLAGRGLDIVGVDVVINFTMPHNLTQYIHRVGRTARAGRKGRAVTLVGEGERALLKEVVNSAKVGVLSRVVPATVVDKYRARVQKMSESIKEVMLREKEERMMDVAERDANKAQNLIKHETEIFSRPARQWFQTMAGKQASKEQGKKAYEGRESEDDDEPEAESAAHHTRTDSVKVPLGDMSDLKDIEKRTGANRAQKRKMAASMDEDGMHVGLMGKAVRDAKKQKRTPRLTMYEEEVATKNKRQQGKNAKTWRTVGFENDLTDTSKKNVQALRSSGSAISDHGARKLSKRDADTKKASDKSEKQRRLKELRSTKGNKQFKSKKKHKRR</sequence>
<dbReference type="GO" id="GO:0016787">
    <property type="term" value="F:hydrolase activity"/>
    <property type="evidence" value="ECO:0007669"/>
    <property type="project" value="UniProtKB-KW"/>
</dbReference>
<dbReference type="EMBL" id="KQ241624">
    <property type="protein sequence ID" value="KNC87076.1"/>
    <property type="molecule type" value="Genomic_DNA"/>
</dbReference>